<dbReference type="GO" id="GO:0015774">
    <property type="term" value="P:polysaccharide transport"/>
    <property type="evidence" value="ECO:0007669"/>
    <property type="project" value="UniProtKB-KW"/>
</dbReference>
<dbReference type="GO" id="GO:0015920">
    <property type="term" value="P:lipopolysaccharide transport"/>
    <property type="evidence" value="ECO:0007669"/>
    <property type="project" value="TreeGrafter"/>
</dbReference>
<keyword evidence="7" id="KW-0972">Capsule biogenesis/degradation</keyword>
<evidence type="ECO:0000256" key="9">
    <source>
        <dbReference type="ARBA" id="ARBA00023047"/>
    </source>
</evidence>
<feature type="transmembrane region" description="Helical" evidence="11">
    <location>
        <begin position="130"/>
        <end position="150"/>
    </location>
</feature>
<evidence type="ECO:0000256" key="7">
    <source>
        <dbReference type="ARBA" id="ARBA00022903"/>
    </source>
</evidence>
<dbReference type="RefSeq" id="WP_184568146.1">
    <property type="nucleotide sequence ID" value="NZ_JACIEI010000021.1"/>
</dbReference>
<dbReference type="InterPro" id="IPR047817">
    <property type="entry name" value="ABC2_TM_bact-type"/>
</dbReference>
<feature type="transmembrane region" description="Helical" evidence="11">
    <location>
        <begin position="43"/>
        <end position="66"/>
    </location>
</feature>
<dbReference type="GO" id="GO:0043190">
    <property type="term" value="C:ATP-binding cassette (ABC) transporter complex"/>
    <property type="evidence" value="ECO:0007669"/>
    <property type="project" value="InterPro"/>
</dbReference>
<keyword evidence="5" id="KW-0762">Sugar transport</keyword>
<keyword evidence="9" id="KW-0625">Polysaccharide transport</keyword>
<organism evidence="13 14">
    <name type="scientific">Sulfitobacter undariae</name>
    <dbReference type="NCBI Taxonomy" id="1563671"/>
    <lineage>
        <taxon>Bacteria</taxon>
        <taxon>Pseudomonadati</taxon>
        <taxon>Pseudomonadota</taxon>
        <taxon>Alphaproteobacteria</taxon>
        <taxon>Rhodobacterales</taxon>
        <taxon>Roseobacteraceae</taxon>
        <taxon>Sulfitobacter</taxon>
    </lineage>
</organism>
<evidence type="ECO:0000256" key="1">
    <source>
        <dbReference type="ARBA" id="ARBA00004651"/>
    </source>
</evidence>
<evidence type="ECO:0000313" key="14">
    <source>
        <dbReference type="Proteomes" id="UP000530268"/>
    </source>
</evidence>
<dbReference type="GO" id="GO:0140359">
    <property type="term" value="F:ABC-type transporter activity"/>
    <property type="evidence" value="ECO:0007669"/>
    <property type="project" value="InterPro"/>
</dbReference>
<evidence type="ECO:0000256" key="2">
    <source>
        <dbReference type="ARBA" id="ARBA00007783"/>
    </source>
</evidence>
<dbReference type="AlphaFoldDB" id="A0A7W6E813"/>
<comment type="caution">
    <text evidence="13">The sequence shown here is derived from an EMBL/GenBank/DDBJ whole genome shotgun (WGS) entry which is preliminary data.</text>
</comment>
<gene>
    <name evidence="13" type="ORF">GGR95_003570</name>
</gene>
<keyword evidence="4 11" id="KW-1003">Cell membrane</keyword>
<evidence type="ECO:0000256" key="6">
    <source>
        <dbReference type="ARBA" id="ARBA00022692"/>
    </source>
</evidence>
<dbReference type="InterPro" id="IPR013525">
    <property type="entry name" value="ABC2_TM"/>
</dbReference>
<evidence type="ECO:0000256" key="3">
    <source>
        <dbReference type="ARBA" id="ARBA00022448"/>
    </source>
</evidence>
<comment type="caution">
    <text evidence="11">Lacks conserved residue(s) required for the propagation of feature annotation.</text>
</comment>
<keyword evidence="14" id="KW-1185">Reference proteome</keyword>
<accession>A0A7W6E813</accession>
<dbReference type="Proteomes" id="UP000530268">
    <property type="component" value="Unassembled WGS sequence"/>
</dbReference>
<comment type="subcellular location">
    <subcellularLocation>
        <location evidence="11">Cell inner membrane</location>
        <topology evidence="11">Multi-pass membrane protein</topology>
    </subcellularLocation>
    <subcellularLocation>
        <location evidence="1">Cell membrane</location>
        <topology evidence="1">Multi-pass membrane protein</topology>
    </subcellularLocation>
</comment>
<dbReference type="EMBL" id="JACIEI010000021">
    <property type="protein sequence ID" value="MBB3995904.1"/>
    <property type="molecule type" value="Genomic_DNA"/>
</dbReference>
<protein>
    <recommendedName>
        <fullName evidence="11">Transport permease protein</fullName>
    </recommendedName>
</protein>
<feature type="transmembrane region" description="Helical" evidence="11">
    <location>
        <begin position="244"/>
        <end position="263"/>
    </location>
</feature>
<keyword evidence="3 11" id="KW-0813">Transport</keyword>
<keyword evidence="6 11" id="KW-0812">Transmembrane</keyword>
<feature type="transmembrane region" description="Helical" evidence="11">
    <location>
        <begin position="159"/>
        <end position="180"/>
    </location>
</feature>
<evidence type="ECO:0000256" key="8">
    <source>
        <dbReference type="ARBA" id="ARBA00022989"/>
    </source>
</evidence>
<dbReference type="PANTHER" id="PTHR30413:SF10">
    <property type="entry name" value="CAPSULE POLYSACCHARIDE EXPORT INNER-MEMBRANE PROTEIN CTRC"/>
    <property type="match status" value="1"/>
</dbReference>
<dbReference type="PRINTS" id="PR00164">
    <property type="entry name" value="ABC2TRNSPORT"/>
</dbReference>
<evidence type="ECO:0000313" key="13">
    <source>
        <dbReference type="EMBL" id="MBB3995904.1"/>
    </source>
</evidence>
<dbReference type="PROSITE" id="PS51012">
    <property type="entry name" value="ABC_TM2"/>
    <property type="match status" value="1"/>
</dbReference>
<evidence type="ECO:0000256" key="10">
    <source>
        <dbReference type="ARBA" id="ARBA00023136"/>
    </source>
</evidence>
<evidence type="ECO:0000256" key="11">
    <source>
        <dbReference type="RuleBase" id="RU361157"/>
    </source>
</evidence>
<evidence type="ECO:0000259" key="12">
    <source>
        <dbReference type="PROSITE" id="PS51012"/>
    </source>
</evidence>
<evidence type="ECO:0000256" key="4">
    <source>
        <dbReference type="ARBA" id="ARBA00022475"/>
    </source>
</evidence>
<feature type="transmembrane region" description="Helical" evidence="11">
    <location>
        <begin position="72"/>
        <end position="93"/>
    </location>
</feature>
<comment type="similarity">
    <text evidence="2 11">Belongs to the ABC-2 integral membrane protein family.</text>
</comment>
<name>A0A7W6E813_9RHOB</name>
<dbReference type="InterPro" id="IPR000412">
    <property type="entry name" value="ABC_2_transport"/>
</dbReference>
<sequence>MAPRPALPTKIAHGSERKFATFRAVVALILREMATKYGRSPGGYAWAIMEPLGGILVLGFGLSILIQTPPLGTSFLLFYATGLLPFTLFQQLNSNIGRAINFSRALLFYPAVTWVDAVLARFILDSLTNIVVMCILFTGLIIATDTRALIDFGPVIEAVILMAFLGLSIGVLNCVLFGLFSVWMSIWGIATRPLFFISGVFFLYEDMPATIQNILWYNPLLHITGLMRRGFYGNYDATYFDASYVIGVSLICLFLGVVLLGRFHRDILNR</sequence>
<keyword evidence="10 11" id="KW-0472">Membrane</keyword>
<evidence type="ECO:0000256" key="5">
    <source>
        <dbReference type="ARBA" id="ARBA00022597"/>
    </source>
</evidence>
<dbReference type="PANTHER" id="PTHR30413">
    <property type="entry name" value="INNER MEMBRANE TRANSPORT PERMEASE"/>
    <property type="match status" value="1"/>
</dbReference>
<dbReference type="Pfam" id="PF01061">
    <property type="entry name" value="ABC2_membrane"/>
    <property type="match status" value="1"/>
</dbReference>
<keyword evidence="8 11" id="KW-1133">Transmembrane helix</keyword>
<proteinExistence type="inferred from homology"/>
<feature type="domain" description="ABC transmembrane type-2" evidence="12">
    <location>
        <begin position="42"/>
        <end position="263"/>
    </location>
</feature>
<reference evidence="13 14" key="1">
    <citation type="submission" date="2020-08" db="EMBL/GenBank/DDBJ databases">
        <title>Genomic Encyclopedia of Type Strains, Phase IV (KMG-IV): sequencing the most valuable type-strain genomes for metagenomic binning, comparative biology and taxonomic classification.</title>
        <authorList>
            <person name="Goeker M."/>
        </authorList>
    </citation>
    <scope>NUCLEOTIDE SEQUENCE [LARGE SCALE GENOMIC DNA]</scope>
    <source>
        <strain evidence="13 14">DSM 102234</strain>
    </source>
</reference>